<dbReference type="GO" id="GO:0030976">
    <property type="term" value="F:thiamine pyrophosphate binding"/>
    <property type="evidence" value="ECO:0007669"/>
    <property type="project" value="UniProtKB-UniRule"/>
</dbReference>
<name>A0A6N6RMG1_9FLAO</name>
<dbReference type="GO" id="GO:0030145">
    <property type="term" value="F:manganese ion binding"/>
    <property type="evidence" value="ECO:0007669"/>
    <property type="project" value="UniProtKB-UniRule"/>
</dbReference>
<dbReference type="PIRSF" id="PIRSF004983">
    <property type="entry name" value="MenD"/>
    <property type="match status" value="1"/>
</dbReference>
<dbReference type="InterPro" id="IPR011766">
    <property type="entry name" value="TPP_enzyme_TPP-bd"/>
</dbReference>
<protein>
    <recommendedName>
        <fullName evidence="7">2-succinyl-5-enolpyruvyl-6-hydroxy-3-cyclohexene-1-carboxylate synthase</fullName>
        <shortName evidence="7">SEPHCHC synthase</shortName>
        <ecNumber evidence="7">2.2.1.9</ecNumber>
    </recommendedName>
    <alternativeName>
        <fullName evidence="7">Menaquinone biosynthesis protein MenD</fullName>
    </alternativeName>
</protein>
<evidence type="ECO:0000256" key="3">
    <source>
        <dbReference type="ARBA" id="ARBA00022723"/>
    </source>
</evidence>
<dbReference type="SUPFAM" id="SSF52467">
    <property type="entry name" value="DHS-like NAD/FAD-binding domain"/>
    <property type="match status" value="1"/>
</dbReference>
<dbReference type="EMBL" id="WBVO01000001">
    <property type="protein sequence ID" value="KAB2814748.1"/>
    <property type="molecule type" value="Genomic_DNA"/>
</dbReference>
<evidence type="ECO:0000256" key="4">
    <source>
        <dbReference type="ARBA" id="ARBA00022842"/>
    </source>
</evidence>
<dbReference type="CDD" id="cd02009">
    <property type="entry name" value="TPP_SHCHC_synthase"/>
    <property type="match status" value="1"/>
</dbReference>
<proteinExistence type="inferred from homology"/>
<evidence type="ECO:0000256" key="5">
    <source>
        <dbReference type="ARBA" id="ARBA00023052"/>
    </source>
</evidence>
<comment type="caution">
    <text evidence="10">The sequence shown here is derived from an EMBL/GenBank/DDBJ whole genome shotgun (WGS) entry which is preliminary data.</text>
</comment>
<dbReference type="GO" id="GO:0070204">
    <property type="term" value="F:2-succinyl-5-enolpyruvyl-6-hydroxy-3-cyclohexene-1-carboxylic-acid synthase activity"/>
    <property type="evidence" value="ECO:0007669"/>
    <property type="project" value="UniProtKB-UniRule"/>
</dbReference>
<evidence type="ECO:0000256" key="6">
    <source>
        <dbReference type="ARBA" id="ARBA00023211"/>
    </source>
</evidence>
<keyword evidence="4 7" id="KW-0460">Magnesium</keyword>
<evidence type="ECO:0000313" key="11">
    <source>
        <dbReference type="Proteomes" id="UP000468650"/>
    </source>
</evidence>
<comment type="pathway">
    <text evidence="7">Quinol/quinone metabolism; 1,4-dihydroxy-2-naphthoate biosynthesis; 1,4-dihydroxy-2-naphthoate from chorismate: step 2/7.</text>
</comment>
<keyword evidence="6 7" id="KW-0464">Manganese</keyword>
<evidence type="ECO:0000256" key="1">
    <source>
        <dbReference type="ARBA" id="ARBA00022428"/>
    </source>
</evidence>
<evidence type="ECO:0000313" key="10">
    <source>
        <dbReference type="EMBL" id="KAB2814748.1"/>
    </source>
</evidence>
<dbReference type="GO" id="GO:0009234">
    <property type="term" value="P:menaquinone biosynthetic process"/>
    <property type="evidence" value="ECO:0007669"/>
    <property type="project" value="UniProtKB-UniRule"/>
</dbReference>
<dbReference type="Pfam" id="PF02775">
    <property type="entry name" value="TPP_enzyme_C"/>
    <property type="match status" value="1"/>
</dbReference>
<comment type="similarity">
    <text evidence="7">Belongs to the TPP enzyme family. MenD subfamily.</text>
</comment>
<comment type="catalytic activity">
    <reaction evidence="7">
        <text>isochorismate + 2-oxoglutarate + H(+) = 5-enolpyruvoyl-6-hydroxy-2-succinyl-cyclohex-3-ene-1-carboxylate + CO2</text>
        <dbReference type="Rhea" id="RHEA:25593"/>
        <dbReference type="ChEBI" id="CHEBI:15378"/>
        <dbReference type="ChEBI" id="CHEBI:16526"/>
        <dbReference type="ChEBI" id="CHEBI:16810"/>
        <dbReference type="ChEBI" id="CHEBI:29780"/>
        <dbReference type="ChEBI" id="CHEBI:58818"/>
        <dbReference type="EC" id="2.2.1.9"/>
    </reaction>
</comment>
<keyword evidence="11" id="KW-1185">Reference proteome</keyword>
<dbReference type="AlphaFoldDB" id="A0A6N6RMG1"/>
<keyword evidence="2 7" id="KW-0808">Transferase</keyword>
<dbReference type="HAMAP" id="MF_01659">
    <property type="entry name" value="MenD"/>
    <property type="match status" value="1"/>
</dbReference>
<dbReference type="Gene3D" id="3.40.50.970">
    <property type="match status" value="2"/>
</dbReference>
<feature type="domain" description="Thiamine pyrophosphate enzyme TPP-binding" evidence="8">
    <location>
        <begin position="415"/>
        <end position="539"/>
    </location>
</feature>
<dbReference type="InterPro" id="IPR029061">
    <property type="entry name" value="THDP-binding"/>
</dbReference>
<dbReference type="UniPathway" id="UPA01057">
    <property type="reaction ID" value="UER00164"/>
</dbReference>
<dbReference type="Proteomes" id="UP000468650">
    <property type="component" value="Unassembled WGS sequence"/>
</dbReference>
<comment type="function">
    <text evidence="7">Catalyzes the thiamine diphosphate-dependent decarboxylation of 2-oxoglutarate and the subsequent addition of the resulting succinic semialdehyde-thiamine pyrophosphate anion to isochorismate to yield 2-succinyl-5-enolpyruvyl-6-hydroxy-3-cyclohexene-1-carboxylate (SEPHCHC).</text>
</comment>
<dbReference type="InterPro" id="IPR012001">
    <property type="entry name" value="Thiamin_PyroP_enz_TPP-bd_dom"/>
</dbReference>
<dbReference type="EC" id="2.2.1.9" evidence="7"/>
<keyword evidence="3 7" id="KW-0479">Metal-binding</keyword>
<dbReference type="Pfam" id="PF02776">
    <property type="entry name" value="TPP_enzyme_N"/>
    <property type="match status" value="1"/>
</dbReference>
<evidence type="ECO:0000259" key="9">
    <source>
        <dbReference type="Pfam" id="PF02776"/>
    </source>
</evidence>
<accession>A0A6N6RMG1</accession>
<dbReference type="PANTHER" id="PTHR42916">
    <property type="entry name" value="2-SUCCINYL-5-ENOLPYRUVYL-6-HYDROXY-3-CYCLOHEXENE-1-CARBOXYLATE SYNTHASE"/>
    <property type="match status" value="1"/>
</dbReference>
<dbReference type="UniPathway" id="UPA00079"/>
<comment type="cofactor">
    <cofactor evidence="7">
        <name>Mg(2+)</name>
        <dbReference type="ChEBI" id="CHEBI:18420"/>
    </cofactor>
    <cofactor evidence="7">
        <name>Mn(2+)</name>
        <dbReference type="ChEBI" id="CHEBI:29035"/>
    </cofactor>
</comment>
<feature type="domain" description="Thiamine pyrophosphate enzyme N-terminal TPP-binding" evidence="9">
    <location>
        <begin position="11"/>
        <end position="120"/>
    </location>
</feature>
<dbReference type="Gene3D" id="3.40.50.1220">
    <property type="entry name" value="TPP-binding domain"/>
    <property type="match status" value="1"/>
</dbReference>
<reference evidence="10 11" key="1">
    <citation type="submission" date="2019-09" db="EMBL/GenBank/DDBJ databases">
        <title>Genomes of family Cryomorphaceae.</title>
        <authorList>
            <person name="Bowman J.P."/>
        </authorList>
    </citation>
    <scope>NUCLEOTIDE SEQUENCE [LARGE SCALE GENOMIC DNA]</scope>
    <source>
        <strain evidence="10 11">LMG 25704</strain>
    </source>
</reference>
<evidence type="ECO:0000256" key="7">
    <source>
        <dbReference type="HAMAP-Rule" id="MF_01659"/>
    </source>
</evidence>
<sequence>MNYSDKRNVQALLELAYFHGIRTVIFSPGSRNAPLVLAFQADERFEKVIIADERSAAFFALGVIQERREPVAVCCTSGSAAANYLPAVVEAFYQRLPLVLLTADRPKEWVDQGEGQTIRQEGLYREHVVAEANLLVDSENVADHAYNDRILNEALSMTALREGPVHVNLPFEEPLYGTTTEKVIPKTISVVGGRPQLSVEELQSVINIWNQPVKKWVLVGQVLPGPQWGKAILELAKDENTLIWTESTTNLPEEATIGHIDRVINTITEDQKAELVPDVLLTFGGAIISKMVKALLRNHPPKTHIHIDVKWPQPDTFRALTHGVIARPEEFFSHFLPQLKPAKSGYRKHWMDIAQRRRELHSEFENSVPFSDFTIYRDTLKALPKHWKLQLANSSVIRYVQLFDGGRENLHFSNRGTAGIDGASSTAVGMAWASEDPVFLITGDVSFFYDSNAFFNHVVPPSMRILLIHNGGGGIFRIIKGPSGSPALEEYFETQHDTNAEGIAMSYGLDYKRAENESDWSSALEWLLSDGDGPRLLEVHTPGEINAEVLQSYFAHLRNGVKS</sequence>
<dbReference type="SUPFAM" id="SSF52518">
    <property type="entry name" value="Thiamin diphosphate-binding fold (THDP-binding)"/>
    <property type="match status" value="2"/>
</dbReference>
<dbReference type="RefSeq" id="WP_151666326.1">
    <property type="nucleotide sequence ID" value="NZ_WBVO01000001.1"/>
</dbReference>
<comment type="cofactor">
    <cofactor evidence="7">
        <name>thiamine diphosphate</name>
        <dbReference type="ChEBI" id="CHEBI:58937"/>
    </cofactor>
    <text evidence="7">Binds 1 thiamine pyrophosphate per subunit.</text>
</comment>
<dbReference type="GO" id="GO:0000287">
    <property type="term" value="F:magnesium ion binding"/>
    <property type="evidence" value="ECO:0007669"/>
    <property type="project" value="UniProtKB-UniRule"/>
</dbReference>
<dbReference type="InterPro" id="IPR004433">
    <property type="entry name" value="MenaQ_synth_MenD"/>
</dbReference>
<organism evidence="10 11">
    <name type="scientific">Phaeocystidibacter luteus</name>
    <dbReference type="NCBI Taxonomy" id="911197"/>
    <lineage>
        <taxon>Bacteria</taxon>
        <taxon>Pseudomonadati</taxon>
        <taxon>Bacteroidota</taxon>
        <taxon>Flavobacteriia</taxon>
        <taxon>Flavobacteriales</taxon>
        <taxon>Phaeocystidibacteraceae</taxon>
        <taxon>Phaeocystidibacter</taxon>
    </lineage>
</organism>
<dbReference type="NCBIfam" id="TIGR00173">
    <property type="entry name" value="menD"/>
    <property type="match status" value="1"/>
</dbReference>
<evidence type="ECO:0000259" key="8">
    <source>
        <dbReference type="Pfam" id="PF02775"/>
    </source>
</evidence>
<dbReference type="InterPro" id="IPR029035">
    <property type="entry name" value="DHS-like_NAD/FAD-binding_dom"/>
</dbReference>
<keyword evidence="1 7" id="KW-0474">Menaquinone biosynthesis</keyword>
<evidence type="ECO:0000256" key="2">
    <source>
        <dbReference type="ARBA" id="ARBA00022679"/>
    </source>
</evidence>
<dbReference type="OrthoDB" id="9791859at2"/>
<gene>
    <name evidence="7 10" type="primary">menD</name>
    <name evidence="10" type="ORF">F8C67_03105</name>
</gene>
<dbReference type="CDD" id="cd07037">
    <property type="entry name" value="TPP_PYR_MenD"/>
    <property type="match status" value="1"/>
</dbReference>
<comment type="pathway">
    <text evidence="7">Quinol/quinone metabolism; menaquinone biosynthesis.</text>
</comment>
<comment type="subunit">
    <text evidence="7">Homodimer.</text>
</comment>
<dbReference type="PANTHER" id="PTHR42916:SF1">
    <property type="entry name" value="PROTEIN PHYLLO, CHLOROPLASTIC"/>
    <property type="match status" value="1"/>
</dbReference>
<keyword evidence="5 7" id="KW-0786">Thiamine pyrophosphate</keyword>